<comment type="similarity">
    <text evidence="3 10 13">Belongs to the IPP transferase family.</text>
</comment>
<organism evidence="14">
    <name type="scientific">uncultured Sphingomonas sp</name>
    <dbReference type="NCBI Taxonomy" id="158754"/>
    <lineage>
        <taxon>Bacteria</taxon>
        <taxon>Pseudomonadati</taxon>
        <taxon>Pseudomonadota</taxon>
        <taxon>Alphaproteobacteria</taxon>
        <taxon>Sphingomonadales</taxon>
        <taxon>Sphingomonadaceae</taxon>
        <taxon>Sphingomonas</taxon>
        <taxon>environmental samples</taxon>
    </lineage>
</organism>
<feature type="region of interest" description="Interaction with substrate tRNA" evidence="10">
    <location>
        <begin position="13"/>
        <end position="16"/>
    </location>
</feature>
<evidence type="ECO:0000256" key="13">
    <source>
        <dbReference type="RuleBase" id="RU003785"/>
    </source>
</evidence>
<evidence type="ECO:0000256" key="10">
    <source>
        <dbReference type="HAMAP-Rule" id="MF_00185"/>
    </source>
</evidence>
<dbReference type="Gene3D" id="1.10.20.140">
    <property type="match status" value="1"/>
</dbReference>
<name>A0A6J4TQQ1_9SPHN</name>
<sequence length="285" mass="30960">MAERTGGVIINADSAQVYADLRVLSARPGADETARAEHRLFGFRDAALPFSAADWAEAARGEVRQAQAGARLPILVGGTGLYLRTLLDGIAPVPPIDPAIRTAVRARGVEENLAELQRRDEVGAERLRPTDAARIARALEVVLSTGRPLAEWQAKRSGGIGADMELRALVLLPPRPWLYRRCDERFTAMIEEGAVDEVRLLLARGLDPSLPAMRAIGVREIAALLAGELSREEALAAGCQATRNYAKRQYTWFAHQPPPEWPRFPEPLDGRDVAERALALLGAAG</sequence>
<dbReference type="Pfam" id="PF01715">
    <property type="entry name" value="IPPT"/>
    <property type="match status" value="1"/>
</dbReference>
<evidence type="ECO:0000256" key="3">
    <source>
        <dbReference type="ARBA" id="ARBA00005842"/>
    </source>
</evidence>
<evidence type="ECO:0000256" key="6">
    <source>
        <dbReference type="ARBA" id="ARBA00022741"/>
    </source>
</evidence>
<dbReference type="EMBL" id="CADCWA010000168">
    <property type="protein sequence ID" value="CAA9528601.1"/>
    <property type="molecule type" value="Genomic_DNA"/>
</dbReference>
<dbReference type="AlphaFoldDB" id="A0A6J4TQQ1"/>
<dbReference type="GO" id="GO:0005524">
    <property type="term" value="F:ATP binding"/>
    <property type="evidence" value="ECO:0007669"/>
    <property type="project" value="UniProtKB-UniRule"/>
</dbReference>
<keyword evidence="4 10" id="KW-0808">Transferase</keyword>
<dbReference type="PANTHER" id="PTHR11088:SF60">
    <property type="entry name" value="TRNA DIMETHYLALLYLTRANSFERASE"/>
    <property type="match status" value="1"/>
</dbReference>
<protein>
    <recommendedName>
        <fullName evidence="10">tRNA dimethylallyltransferase</fullName>
        <ecNumber evidence="10">2.5.1.75</ecNumber>
    </recommendedName>
    <alternativeName>
        <fullName evidence="10">Dimethylallyl diphosphate:tRNA dimethylallyltransferase</fullName>
        <shortName evidence="10">DMAPP:tRNA dimethylallyltransferase</shortName>
        <shortName evidence="10">DMATase</shortName>
    </alternativeName>
    <alternativeName>
        <fullName evidence="10">Isopentenyl-diphosphate:tRNA isopentenyltransferase</fullName>
        <shortName evidence="10">IPP transferase</shortName>
        <shortName evidence="10">IPPT</shortName>
        <shortName evidence="10">IPTase</shortName>
    </alternativeName>
</protein>
<dbReference type="PANTHER" id="PTHR11088">
    <property type="entry name" value="TRNA DIMETHYLALLYLTRANSFERASE"/>
    <property type="match status" value="1"/>
</dbReference>
<keyword evidence="8 10" id="KW-0460">Magnesium</keyword>
<dbReference type="InterPro" id="IPR018022">
    <property type="entry name" value="IPT"/>
</dbReference>
<dbReference type="SUPFAM" id="SSF52540">
    <property type="entry name" value="P-loop containing nucleoside triphosphate hydrolases"/>
    <property type="match status" value="1"/>
</dbReference>
<dbReference type="InterPro" id="IPR027417">
    <property type="entry name" value="P-loop_NTPase"/>
</dbReference>
<dbReference type="NCBIfam" id="TIGR00174">
    <property type="entry name" value="miaA"/>
    <property type="match status" value="1"/>
</dbReference>
<dbReference type="GO" id="GO:0052381">
    <property type="term" value="F:tRNA dimethylallyltransferase activity"/>
    <property type="evidence" value="ECO:0007669"/>
    <property type="project" value="UniProtKB-UniRule"/>
</dbReference>
<evidence type="ECO:0000313" key="14">
    <source>
        <dbReference type="EMBL" id="CAA9528601.1"/>
    </source>
</evidence>
<proteinExistence type="inferred from homology"/>
<evidence type="ECO:0000256" key="4">
    <source>
        <dbReference type="ARBA" id="ARBA00022679"/>
    </source>
</evidence>
<dbReference type="Gene3D" id="3.40.50.300">
    <property type="entry name" value="P-loop containing nucleotide triphosphate hydrolases"/>
    <property type="match status" value="1"/>
</dbReference>
<dbReference type="GO" id="GO:0006400">
    <property type="term" value="P:tRNA modification"/>
    <property type="evidence" value="ECO:0007669"/>
    <property type="project" value="TreeGrafter"/>
</dbReference>
<evidence type="ECO:0000256" key="8">
    <source>
        <dbReference type="ARBA" id="ARBA00022842"/>
    </source>
</evidence>
<dbReference type="HAMAP" id="MF_00185">
    <property type="entry name" value="IPP_trans"/>
    <property type="match status" value="1"/>
</dbReference>
<reference evidence="14" key="1">
    <citation type="submission" date="2020-02" db="EMBL/GenBank/DDBJ databases">
        <authorList>
            <person name="Meier V. D."/>
        </authorList>
    </citation>
    <scope>NUCLEOTIDE SEQUENCE</scope>
    <source>
        <strain evidence="14">AVDCRST_MAG31</strain>
    </source>
</reference>
<dbReference type="InterPro" id="IPR039657">
    <property type="entry name" value="Dimethylallyltransferase"/>
</dbReference>
<evidence type="ECO:0000256" key="11">
    <source>
        <dbReference type="RuleBase" id="RU003783"/>
    </source>
</evidence>
<comment type="subunit">
    <text evidence="10">Monomer.</text>
</comment>
<feature type="site" description="Interaction with substrate tRNA" evidence="10">
    <location>
        <position position="101"/>
    </location>
</feature>
<evidence type="ECO:0000256" key="7">
    <source>
        <dbReference type="ARBA" id="ARBA00022840"/>
    </source>
</evidence>
<evidence type="ECO:0000256" key="9">
    <source>
        <dbReference type="ARBA" id="ARBA00049563"/>
    </source>
</evidence>
<keyword evidence="6 10" id="KW-0547">Nucleotide-binding</keyword>
<comment type="cofactor">
    <cofactor evidence="1 10">
        <name>Mg(2+)</name>
        <dbReference type="ChEBI" id="CHEBI:18420"/>
    </cofactor>
</comment>
<comment type="function">
    <text evidence="2 10 12">Catalyzes the transfer of a dimethylallyl group onto the adenine at position 37 in tRNAs that read codons beginning with uridine, leading to the formation of N6-(dimethylallyl)adenosine (i(6)A).</text>
</comment>
<dbReference type="EC" id="2.5.1.75" evidence="10"/>
<feature type="site" description="Interaction with substrate tRNA" evidence="10">
    <location>
        <position position="79"/>
    </location>
</feature>
<keyword evidence="7 10" id="KW-0067">ATP-binding</keyword>
<accession>A0A6J4TQQ1</accession>
<keyword evidence="5 10" id="KW-0819">tRNA processing</keyword>
<comment type="caution">
    <text evidence="10">Lacks conserved residue(s) required for the propagation of feature annotation.</text>
</comment>
<comment type="catalytic activity">
    <reaction evidence="9 10 11">
        <text>adenosine(37) in tRNA + dimethylallyl diphosphate = N(6)-dimethylallyladenosine(37) in tRNA + diphosphate</text>
        <dbReference type="Rhea" id="RHEA:26482"/>
        <dbReference type="Rhea" id="RHEA-COMP:10162"/>
        <dbReference type="Rhea" id="RHEA-COMP:10375"/>
        <dbReference type="ChEBI" id="CHEBI:33019"/>
        <dbReference type="ChEBI" id="CHEBI:57623"/>
        <dbReference type="ChEBI" id="CHEBI:74411"/>
        <dbReference type="ChEBI" id="CHEBI:74415"/>
        <dbReference type="EC" id="2.5.1.75"/>
    </reaction>
</comment>
<gene>
    <name evidence="10" type="primary">miaA</name>
    <name evidence="14" type="ORF">AVDCRST_MAG31-2190</name>
</gene>
<evidence type="ECO:0000256" key="5">
    <source>
        <dbReference type="ARBA" id="ARBA00022694"/>
    </source>
</evidence>
<evidence type="ECO:0000256" key="2">
    <source>
        <dbReference type="ARBA" id="ARBA00003213"/>
    </source>
</evidence>
<evidence type="ECO:0000256" key="1">
    <source>
        <dbReference type="ARBA" id="ARBA00001946"/>
    </source>
</evidence>
<evidence type="ECO:0000256" key="12">
    <source>
        <dbReference type="RuleBase" id="RU003784"/>
    </source>
</evidence>